<name>A0AAV5URB1_9BILA</name>
<protein>
    <submittedName>
        <fullName evidence="2">Uncharacterized protein</fullName>
    </submittedName>
</protein>
<gene>
    <name evidence="2" type="ORF">PFISCL1PPCAC_303</name>
</gene>
<dbReference type="Proteomes" id="UP001432322">
    <property type="component" value="Unassembled WGS sequence"/>
</dbReference>
<reference evidence="2" key="1">
    <citation type="submission" date="2023-10" db="EMBL/GenBank/DDBJ databases">
        <title>Genome assembly of Pristionchus species.</title>
        <authorList>
            <person name="Yoshida K."/>
            <person name="Sommer R.J."/>
        </authorList>
    </citation>
    <scope>NUCLEOTIDE SEQUENCE</scope>
    <source>
        <strain evidence="2">RS5133</strain>
    </source>
</reference>
<evidence type="ECO:0000256" key="1">
    <source>
        <dbReference type="SAM" id="Phobius"/>
    </source>
</evidence>
<comment type="caution">
    <text evidence="2">The sequence shown here is derived from an EMBL/GenBank/DDBJ whole genome shotgun (WGS) entry which is preliminary data.</text>
</comment>
<evidence type="ECO:0000313" key="3">
    <source>
        <dbReference type="Proteomes" id="UP001432322"/>
    </source>
</evidence>
<feature type="non-terminal residue" evidence="2">
    <location>
        <position position="154"/>
    </location>
</feature>
<sequence>MQFLHLGIRRGLLRIYATFCSLLLSKWVKMENKNNRNERVRGKDNSTVGVATVIYVEGWGYRILVGVRTATVVLAVLAHQHVGDSAHGADGSHHDQLSHQLRMLVEEVDKGRRRGVGLGEDNLGEGCGGRCGSNNSIGLLYFLFLLFLFFLLLL</sequence>
<evidence type="ECO:0000313" key="2">
    <source>
        <dbReference type="EMBL" id="GMT09006.1"/>
    </source>
</evidence>
<accession>A0AAV5URB1</accession>
<keyword evidence="3" id="KW-1185">Reference proteome</keyword>
<keyword evidence="1" id="KW-0472">Membrane</keyword>
<feature type="transmembrane region" description="Helical" evidence="1">
    <location>
        <begin position="136"/>
        <end position="153"/>
    </location>
</feature>
<dbReference type="AlphaFoldDB" id="A0AAV5URB1"/>
<keyword evidence="1" id="KW-0812">Transmembrane</keyword>
<keyword evidence="1" id="KW-1133">Transmembrane helix</keyword>
<organism evidence="2 3">
    <name type="scientific">Pristionchus fissidentatus</name>
    <dbReference type="NCBI Taxonomy" id="1538716"/>
    <lineage>
        <taxon>Eukaryota</taxon>
        <taxon>Metazoa</taxon>
        <taxon>Ecdysozoa</taxon>
        <taxon>Nematoda</taxon>
        <taxon>Chromadorea</taxon>
        <taxon>Rhabditida</taxon>
        <taxon>Rhabditina</taxon>
        <taxon>Diplogasteromorpha</taxon>
        <taxon>Diplogasteroidea</taxon>
        <taxon>Neodiplogasteridae</taxon>
        <taxon>Pristionchus</taxon>
    </lineage>
</organism>
<proteinExistence type="predicted"/>
<dbReference type="EMBL" id="BTSY01000001">
    <property type="protein sequence ID" value="GMT09006.1"/>
    <property type="molecule type" value="Genomic_DNA"/>
</dbReference>